<organism evidence="1">
    <name type="scientific">Arion vulgaris</name>
    <dbReference type="NCBI Taxonomy" id="1028688"/>
    <lineage>
        <taxon>Eukaryota</taxon>
        <taxon>Metazoa</taxon>
        <taxon>Spiralia</taxon>
        <taxon>Lophotrochozoa</taxon>
        <taxon>Mollusca</taxon>
        <taxon>Gastropoda</taxon>
        <taxon>Heterobranchia</taxon>
        <taxon>Euthyneura</taxon>
        <taxon>Panpulmonata</taxon>
        <taxon>Eupulmonata</taxon>
        <taxon>Stylommatophora</taxon>
        <taxon>Helicina</taxon>
        <taxon>Arionoidea</taxon>
        <taxon>Arionidae</taxon>
        <taxon>Arion</taxon>
    </lineage>
</organism>
<name>A0A0B6ZBH1_9EUPU</name>
<evidence type="ECO:0000313" key="1">
    <source>
        <dbReference type="EMBL" id="CEK65792.1"/>
    </source>
</evidence>
<feature type="non-terminal residue" evidence="1">
    <location>
        <position position="1"/>
    </location>
</feature>
<dbReference type="EMBL" id="HACG01018927">
    <property type="protein sequence ID" value="CEK65792.1"/>
    <property type="molecule type" value="Transcribed_RNA"/>
</dbReference>
<proteinExistence type="predicted"/>
<protein>
    <submittedName>
        <fullName evidence="1">Uncharacterized protein</fullName>
    </submittedName>
</protein>
<accession>A0A0B6ZBH1</accession>
<dbReference type="AlphaFoldDB" id="A0A0B6ZBH1"/>
<gene>
    <name evidence="1" type="primary">ORF56283</name>
</gene>
<reference evidence="1" key="1">
    <citation type="submission" date="2014-12" db="EMBL/GenBank/DDBJ databases">
        <title>Insight into the proteome of Arion vulgaris.</title>
        <authorList>
            <person name="Aradska J."/>
            <person name="Bulat T."/>
            <person name="Smidak R."/>
            <person name="Sarate P."/>
            <person name="Gangsoo J."/>
            <person name="Sialana F."/>
            <person name="Bilban M."/>
            <person name="Lubec G."/>
        </authorList>
    </citation>
    <scope>NUCLEOTIDE SEQUENCE</scope>
    <source>
        <tissue evidence="1">Skin</tissue>
    </source>
</reference>
<sequence length="93" mass="10625">CKISQVTRVNYCEISDVTMVNYCKISEITRRVNYCEINESTQLKNLYDSEKSMQITCDGPINETINSCNSSSSLPHYFPSVSKPSSHVQMEYL</sequence>